<dbReference type="EMBL" id="CM055735">
    <property type="protein sequence ID" value="KAJ8007853.1"/>
    <property type="molecule type" value="Genomic_DNA"/>
</dbReference>
<name>A0ACC2GX12_DALPE</name>
<proteinExistence type="predicted"/>
<reference evidence="1" key="1">
    <citation type="submission" date="2021-05" db="EMBL/GenBank/DDBJ databases">
        <authorList>
            <person name="Pan Q."/>
            <person name="Jouanno E."/>
            <person name="Zahm M."/>
            <person name="Klopp C."/>
            <person name="Cabau C."/>
            <person name="Louis A."/>
            <person name="Berthelot C."/>
            <person name="Parey E."/>
            <person name="Roest Crollius H."/>
            <person name="Montfort J."/>
            <person name="Robinson-Rechavi M."/>
            <person name="Bouchez O."/>
            <person name="Lampietro C."/>
            <person name="Lopez Roques C."/>
            <person name="Donnadieu C."/>
            <person name="Postlethwait J."/>
            <person name="Bobe J."/>
            <person name="Dillon D."/>
            <person name="Chandos A."/>
            <person name="von Hippel F."/>
            <person name="Guiguen Y."/>
        </authorList>
    </citation>
    <scope>NUCLEOTIDE SEQUENCE</scope>
    <source>
        <strain evidence="1">YG-Jan2019</strain>
    </source>
</reference>
<protein>
    <submittedName>
        <fullName evidence="1">Uncharacterized protein</fullName>
    </submittedName>
</protein>
<accession>A0ACC2GX12</accession>
<keyword evidence="2" id="KW-1185">Reference proteome</keyword>
<organism evidence="1 2">
    <name type="scientific">Dallia pectoralis</name>
    <name type="common">Alaska blackfish</name>
    <dbReference type="NCBI Taxonomy" id="75939"/>
    <lineage>
        <taxon>Eukaryota</taxon>
        <taxon>Metazoa</taxon>
        <taxon>Chordata</taxon>
        <taxon>Craniata</taxon>
        <taxon>Vertebrata</taxon>
        <taxon>Euteleostomi</taxon>
        <taxon>Actinopterygii</taxon>
        <taxon>Neopterygii</taxon>
        <taxon>Teleostei</taxon>
        <taxon>Protacanthopterygii</taxon>
        <taxon>Esociformes</taxon>
        <taxon>Umbridae</taxon>
        <taxon>Dallia</taxon>
    </lineage>
</organism>
<sequence>METVEQLISFNHIQVQLSGGSPWGFTLKGGLEHREPLIITKIEEGGKADQCEELRVGDELVNINGSALYGSRQEALILIKGSFRKLKITVRRRTVPVIRPHSWLLAKPSTSESSLPLTPVPPHPPCEPLPPPPPVPPSAMQLQSGPHTLPWHSTGDSSDLSTQWNQLSTHYSTDRSSSLGSMESLDPPCSQVYYDSHNSPVDSAIFNNKRDSAYSSFSASSNTSDYTVSLRPGEACSMENILQSLGPGGPACRADAYGDASSLGRESGDVKDDTGTPGLPLMSKSLIRPWVRQSEAKERPSSCCSEEERKEIKGDRVGDEGERHVSSPPEPPTRKDSFRATRGRSGIMKDQRCISAPVEMPHLSGCHSNATADDDNPQNIPRVQCRNAHLTPRETPKTEGDTGNRNGNRVENFKGDSLEQYYGLISKKKGSRLHRNPEIQENNQEPLDLPPPVKNCSSWIPSSLLPNTSSEPDPPGESDCLIPENKHPISVLHRHSAPEKLLSQLRLLEFSSDLSEQSDPSSVLPSTSLWSISPLHPTKDDLGGEQRNQGNWGGSRCSTPGTADIDRGEEVGESTELVAAAGALLSPIQVLHPWGRSVSVPGSGELFDGSTLQEVSSERVCGKDFAPLSAATSVDDLLLESQKGEGEGGGRDINEGEVLIKKPSGHRLSRSRRRSERFATNLRNEIQRKKAQLSKGKGPAGLLYNGETVEEEDGPETEDSQGGEANNPDLSSQTRRSQGRYVSTETSLPTSAPGRQNRQPSTVTPPVHQPSSVPDLLSTMDEDPGPTEIENQATDPPWTTQRSDPILPSYCLGFQVVEETAPVGKARRWRWTPENKLQPEIDDERRGKKVIGGTGVSGRSRAASTSSASSSCSSSSIVRSSRTEENDILPFADRCKFFEETSRSVSVLNLPGLTSHRQMPERHGRQPYSSTQAQRRYSYQGGIPLETPLPMNTSEARRQSVRGNMEEREREEREMERERHREERAREREREERAWALEMEEMARERERERVERTKEREREVREQEERTRLREMEEERLREERTRLREMEEERLREERTRLKEEERLREERARLKEEERQREERARLIQLDMETERKREMEREREWEKERQREREDKTPCSAHNLYANHTQPQDHAPHQTQSYFHPQAQIEAPRSAFHPVNTPVDQDHQGPRLQSYTPTEAYPAASRTLARGQTQINRKFSLTERDFTRYRCDSSTRPPDGAITITAFHQQMYQSGGDWSGEQSACGIGMKGQHKSSMAAASSLLRSRAMSENDLLFDSAFRRASPLAAMAEPLSELEEGGGFRGDRERVNIKKAPRPPRPPPPKWEQFHRRRTSHHTLFASPPHFPTSVSSNPTPPPLPLIPPEGPASHLSCPSEKTEITRQRSFSLPPQREELEACQHCSRSQVQGRPFSQAPPSPRSARRAFRPVVLSDRPEDTPSHYTDTLPSDLPSDSCARICLTDDEDGPAVLKPVSQRHRSTGVEWERTPSPRVHSVTGFSTIGDGGISPESYFAMRYEQQQQLQHNRRFGSHSQNNNNNKLESEPGLLEQESVLSPSPAQSLEQEVDIPMETDIDDFQEEGLLEDEEPIRTELQCFARPVRVLETDIDTLPEQDASPAAEMTVESGSLDGKMEDQGMRTREGLMQELFPQSGEGEAGVEIWQGPYRSPNQEHNTDSLDRHSGTSSSCSSYYSTSAAKAQLLCQMKDYGSDPRDTDDDSELPYKRQLMESLRKKLGVLREAQRGLLEDVRANAQLGEEVESLVLAVCKPNEVDKFRMFIGDLDKVVSLLLSLSGRLLRVESSLDNLDADTEHHERLPLLEKKRQLMLQLSEAQDLKEHVDRREQAVGRVLGRCLSPEQHRDYCHYVKMKAALLVEQRQLEDKIRLGEEQLRALRESLGLGLGMGLGMSIGYGHY</sequence>
<comment type="caution">
    <text evidence="1">The sequence shown here is derived from an EMBL/GenBank/DDBJ whole genome shotgun (WGS) entry which is preliminary data.</text>
</comment>
<dbReference type="Proteomes" id="UP001157502">
    <property type="component" value="Chromosome 8"/>
</dbReference>
<evidence type="ECO:0000313" key="2">
    <source>
        <dbReference type="Proteomes" id="UP001157502"/>
    </source>
</evidence>
<gene>
    <name evidence="1" type="ORF">DPEC_G00098500</name>
</gene>
<evidence type="ECO:0000313" key="1">
    <source>
        <dbReference type="EMBL" id="KAJ8007853.1"/>
    </source>
</evidence>